<evidence type="ECO:0000313" key="4">
    <source>
        <dbReference type="Proteomes" id="UP000184052"/>
    </source>
</evidence>
<dbReference type="Gene3D" id="3.30.420.40">
    <property type="match status" value="1"/>
</dbReference>
<dbReference type="Pfam" id="PF05378">
    <property type="entry name" value="Hydant_A_N"/>
    <property type="match status" value="1"/>
</dbReference>
<sequence length="518" mass="55856">MMYRIGVDVGGTNTDAVIIDENLKLVENVKMPTTEDISTGIYNAIEAVLEKSGIDRKKIRYAMLGTTQCTNAIVERKKLCKVGILRLGSPATHSIEPMIDWPEDLRGAVSENYHILKGGYEFDGREITSFDEQEIREAVRSMKGKVDAIAIACVFAPVRSEHEYMAADIVREELGDVSISLSNEVASMGLLERENATILNSALMKVAETVTEGFIEALRKQGVDSAEVYLCQNDGTLMSVEFTRKFPILTVACGPTNSIRGASFLSELKNAIVIDVGGTTTDIGVIVNSFPRESSLAADVGGARTNFRMPDIIAIGLGGGTIIRENEGAVKIGPDSVGYKLREKALVFGGDTLTATDIAVRLGMSQIGDSSLVEHIDMDFARDTMDKMMEKVEDGIDRMKLSAEPVPVVLVGGGGILVRDSLKGVSQVIKPENYPVANAIGSAIAQVSGTFEKLFTIGDGLTREDALQQSKEEAIEMTVRAGADERTVEIVDVEDVPLAYHTGNATRIKVKAAGDLRI</sequence>
<reference evidence="3 4" key="1">
    <citation type="submission" date="2016-11" db="EMBL/GenBank/DDBJ databases">
        <authorList>
            <person name="Jaros S."/>
            <person name="Januszkiewicz K."/>
            <person name="Wedrychowicz H."/>
        </authorList>
    </citation>
    <scope>NUCLEOTIDE SEQUENCE [LARGE SCALE GENOMIC DNA]</scope>
    <source>
        <strain evidence="3 4">DSM 17477</strain>
    </source>
</reference>
<dbReference type="AlphaFoldDB" id="A0A1M6BQQ0"/>
<dbReference type="InterPro" id="IPR045079">
    <property type="entry name" value="Oxoprolinase-like"/>
</dbReference>
<organism evidence="3 4">
    <name type="scientific">Dethiosulfatibacter aminovorans DSM 17477</name>
    <dbReference type="NCBI Taxonomy" id="1121476"/>
    <lineage>
        <taxon>Bacteria</taxon>
        <taxon>Bacillati</taxon>
        <taxon>Bacillota</taxon>
        <taxon>Tissierellia</taxon>
        <taxon>Dethiosulfatibacter</taxon>
    </lineage>
</organism>
<proteinExistence type="predicted"/>
<dbReference type="InterPro" id="IPR043129">
    <property type="entry name" value="ATPase_NBD"/>
</dbReference>
<evidence type="ECO:0000259" key="1">
    <source>
        <dbReference type="Pfam" id="PF01968"/>
    </source>
</evidence>
<feature type="domain" description="Hydantoinase/oxoprolinase N-terminal" evidence="2">
    <location>
        <begin position="4"/>
        <end position="173"/>
    </location>
</feature>
<dbReference type="STRING" id="1121476.SAMN02745751_00435"/>
<dbReference type="PANTHER" id="PTHR11365:SF10">
    <property type="entry name" value="HYDANTOINASE_OXOPROLINASE"/>
    <property type="match status" value="1"/>
</dbReference>
<name>A0A1M6BQQ0_9FIRM</name>
<dbReference type="EMBL" id="FQZL01000005">
    <property type="protein sequence ID" value="SHI50904.1"/>
    <property type="molecule type" value="Genomic_DNA"/>
</dbReference>
<keyword evidence="4" id="KW-1185">Reference proteome</keyword>
<dbReference type="InterPro" id="IPR002821">
    <property type="entry name" value="Hydantoinase_A"/>
</dbReference>
<evidence type="ECO:0000313" key="3">
    <source>
        <dbReference type="EMBL" id="SHI50904.1"/>
    </source>
</evidence>
<dbReference type="RefSeq" id="WP_073046445.1">
    <property type="nucleotide sequence ID" value="NZ_FQZL01000005.1"/>
</dbReference>
<gene>
    <name evidence="3" type="ORF">SAMN02745751_00435</name>
</gene>
<accession>A0A1M6BQQ0</accession>
<dbReference type="OrthoDB" id="9768323at2"/>
<feature type="domain" description="Hydantoinase A/oxoprolinase" evidence="1">
    <location>
        <begin position="193"/>
        <end position="363"/>
    </location>
</feature>
<dbReference type="InterPro" id="IPR008040">
    <property type="entry name" value="Hydant_A_N"/>
</dbReference>
<dbReference type="SUPFAM" id="SSF53067">
    <property type="entry name" value="Actin-like ATPase domain"/>
    <property type="match status" value="2"/>
</dbReference>
<dbReference type="Pfam" id="PF01968">
    <property type="entry name" value="Hydantoinase_A"/>
    <property type="match status" value="1"/>
</dbReference>
<evidence type="ECO:0000259" key="2">
    <source>
        <dbReference type="Pfam" id="PF05378"/>
    </source>
</evidence>
<dbReference type="PANTHER" id="PTHR11365">
    <property type="entry name" value="5-OXOPROLINASE RELATED"/>
    <property type="match status" value="1"/>
</dbReference>
<dbReference type="Proteomes" id="UP000184052">
    <property type="component" value="Unassembled WGS sequence"/>
</dbReference>
<protein>
    <submittedName>
        <fullName evidence="3">N-methylhydantoinase A/oxoprolinase/acetone carboxylase, beta subunit</fullName>
    </submittedName>
</protein>
<dbReference type="GO" id="GO:0016787">
    <property type="term" value="F:hydrolase activity"/>
    <property type="evidence" value="ECO:0007669"/>
    <property type="project" value="InterPro"/>
</dbReference>